<dbReference type="Gene3D" id="2.40.70.10">
    <property type="entry name" value="Acid Proteases"/>
    <property type="match status" value="1"/>
</dbReference>
<feature type="signal peptide" evidence="1">
    <location>
        <begin position="1"/>
        <end position="30"/>
    </location>
</feature>
<dbReference type="InterPro" id="IPR021109">
    <property type="entry name" value="Peptidase_aspartic_dom_sf"/>
</dbReference>
<dbReference type="SUPFAM" id="SSF50630">
    <property type="entry name" value="Acid proteases"/>
    <property type="match status" value="1"/>
</dbReference>
<evidence type="ECO:0000256" key="1">
    <source>
        <dbReference type="SAM" id="SignalP"/>
    </source>
</evidence>
<evidence type="ECO:0000313" key="2">
    <source>
        <dbReference type="EMBL" id="MBK1704409.1"/>
    </source>
</evidence>
<comment type="caution">
    <text evidence="2">The sequence shown here is derived from an EMBL/GenBank/DDBJ whole genome shotgun (WGS) entry which is preliminary data.</text>
</comment>
<feature type="chain" id="PRO_5042588424" description="Aspartyl protease" evidence="1">
    <location>
        <begin position="31"/>
        <end position="184"/>
    </location>
</feature>
<dbReference type="CDD" id="cd05483">
    <property type="entry name" value="retropepsin_like_bacteria"/>
    <property type="match status" value="1"/>
</dbReference>
<gene>
    <name evidence="2" type="ORF">CKO40_07630</name>
</gene>
<proteinExistence type="predicted"/>
<dbReference type="Proteomes" id="UP001296776">
    <property type="component" value="Unassembled WGS sequence"/>
</dbReference>
<reference evidence="2" key="2">
    <citation type="journal article" date="2020" name="Microorganisms">
        <title>Osmotic Adaptation and Compatible Solute Biosynthesis of Phototrophic Bacteria as Revealed from Genome Analyses.</title>
        <authorList>
            <person name="Imhoff J.F."/>
            <person name="Rahn T."/>
            <person name="Kunzel S."/>
            <person name="Keller A."/>
            <person name="Neulinger S.C."/>
        </authorList>
    </citation>
    <scope>NUCLEOTIDE SEQUENCE</scope>
    <source>
        <strain evidence="2">DSM 11080</strain>
    </source>
</reference>
<protein>
    <recommendedName>
        <fullName evidence="4">Aspartyl protease</fullName>
    </recommendedName>
</protein>
<reference evidence="2" key="1">
    <citation type="submission" date="2017-08" db="EMBL/GenBank/DDBJ databases">
        <authorList>
            <person name="Imhoff J.F."/>
            <person name="Rahn T."/>
            <person name="Kuenzel S."/>
            <person name="Neulinger S.C."/>
        </authorList>
    </citation>
    <scope>NUCLEOTIDE SEQUENCE</scope>
    <source>
        <strain evidence="2">DSM 11080</strain>
    </source>
</reference>
<sequence length="184" mass="19771">MKLLRHPLSTLSALLLLAGLSAAASRALYAEDFRFQIAMTEKSAATYYVPGSIQGYGPIELMVDTGSGYMTINEKTLAVLKRRGAVRYRKQLQGVLADGTELEVPVYTIARMRIGSECWLEDVEAAVLPGSSRPILGLSALRRAAPFIFSVDPPSLTLSGCDAPKEVVDDAPSQQLLNATSQPG</sequence>
<dbReference type="Pfam" id="PF13975">
    <property type="entry name" value="gag-asp_proteas"/>
    <property type="match status" value="1"/>
</dbReference>
<evidence type="ECO:0000313" key="3">
    <source>
        <dbReference type="Proteomes" id="UP001296776"/>
    </source>
</evidence>
<dbReference type="EMBL" id="NRSJ01000010">
    <property type="protein sequence ID" value="MBK1704409.1"/>
    <property type="molecule type" value="Genomic_DNA"/>
</dbReference>
<name>A0AAJ0U342_9GAMM</name>
<dbReference type="AlphaFoldDB" id="A0AAJ0U342"/>
<accession>A0AAJ0U342</accession>
<keyword evidence="3" id="KW-1185">Reference proteome</keyword>
<organism evidence="2 3">
    <name type="scientific">Halochromatium glycolicum</name>
    <dbReference type="NCBI Taxonomy" id="85075"/>
    <lineage>
        <taxon>Bacteria</taxon>
        <taxon>Pseudomonadati</taxon>
        <taxon>Pseudomonadota</taxon>
        <taxon>Gammaproteobacteria</taxon>
        <taxon>Chromatiales</taxon>
        <taxon>Chromatiaceae</taxon>
        <taxon>Halochromatium</taxon>
    </lineage>
</organism>
<keyword evidence="1" id="KW-0732">Signal</keyword>
<evidence type="ECO:0008006" key="4">
    <source>
        <dbReference type="Google" id="ProtNLM"/>
    </source>
</evidence>
<dbReference type="InterPro" id="IPR034122">
    <property type="entry name" value="Retropepsin-like_bacterial"/>
</dbReference>
<dbReference type="RefSeq" id="WP_200345602.1">
    <property type="nucleotide sequence ID" value="NZ_NRSJ01000010.1"/>
</dbReference>